<evidence type="ECO:0000313" key="1">
    <source>
        <dbReference type="EMBL" id="CAL1577885.1"/>
    </source>
</evidence>
<keyword evidence="2" id="KW-1185">Reference proteome</keyword>
<evidence type="ECO:0000313" key="2">
    <source>
        <dbReference type="Proteomes" id="UP001497482"/>
    </source>
</evidence>
<reference evidence="1 2" key="1">
    <citation type="submission" date="2024-04" db="EMBL/GenBank/DDBJ databases">
        <authorList>
            <person name="Waldvogel A.-M."/>
            <person name="Schoenle A."/>
        </authorList>
    </citation>
    <scope>NUCLEOTIDE SEQUENCE [LARGE SCALE GENOMIC DNA]</scope>
</reference>
<dbReference type="EMBL" id="OZ035835">
    <property type="protein sequence ID" value="CAL1577885.1"/>
    <property type="molecule type" value="Genomic_DNA"/>
</dbReference>
<gene>
    <name evidence="1" type="ORF">KC01_LOCUS9159</name>
</gene>
<dbReference type="Proteomes" id="UP001497482">
    <property type="component" value="Chromosome 13"/>
</dbReference>
<proteinExistence type="predicted"/>
<protein>
    <submittedName>
        <fullName evidence="1">Uncharacterized protein</fullName>
    </submittedName>
</protein>
<sequence>MNLSLLNAPSFLVKDQRLHWTTFYTGPPSTLDHRLHWTTVYTGPPSTLDHRLHWTTFYTGPPSTLDHLLHWTIVYTGPPSTLNHLLVKVAGFRSNRLKVALDHRGQGLGFGTPTAVSIISAVQQQDYSASVWLRRRDKLEHLWGA</sequence>
<accession>A0AAV2JMN7</accession>
<organism evidence="1 2">
    <name type="scientific">Knipowitschia caucasica</name>
    <name type="common">Caucasian dwarf goby</name>
    <name type="synonym">Pomatoschistus caucasicus</name>
    <dbReference type="NCBI Taxonomy" id="637954"/>
    <lineage>
        <taxon>Eukaryota</taxon>
        <taxon>Metazoa</taxon>
        <taxon>Chordata</taxon>
        <taxon>Craniata</taxon>
        <taxon>Vertebrata</taxon>
        <taxon>Euteleostomi</taxon>
        <taxon>Actinopterygii</taxon>
        <taxon>Neopterygii</taxon>
        <taxon>Teleostei</taxon>
        <taxon>Neoteleostei</taxon>
        <taxon>Acanthomorphata</taxon>
        <taxon>Gobiaria</taxon>
        <taxon>Gobiiformes</taxon>
        <taxon>Gobioidei</taxon>
        <taxon>Gobiidae</taxon>
        <taxon>Gobiinae</taxon>
        <taxon>Knipowitschia</taxon>
    </lineage>
</organism>
<name>A0AAV2JMN7_KNICA</name>
<dbReference type="AlphaFoldDB" id="A0AAV2JMN7"/>